<dbReference type="InterPro" id="IPR000600">
    <property type="entry name" value="ROK"/>
</dbReference>
<evidence type="ECO:0000256" key="1">
    <source>
        <dbReference type="ARBA" id="ARBA00006479"/>
    </source>
</evidence>
<dbReference type="Pfam" id="PF00480">
    <property type="entry name" value="ROK"/>
    <property type="match status" value="1"/>
</dbReference>
<dbReference type="PANTHER" id="PTHR18964">
    <property type="entry name" value="ROK (REPRESSOR, ORF, KINASE) FAMILY"/>
    <property type="match status" value="1"/>
</dbReference>
<reference evidence="2" key="1">
    <citation type="submission" date="2021-01" db="EMBL/GenBank/DDBJ databases">
        <title>Modified the classification status of verrucomicrobia.</title>
        <authorList>
            <person name="Feng X."/>
        </authorList>
    </citation>
    <scope>NUCLEOTIDE SEQUENCE</scope>
    <source>
        <strain evidence="2">KCTC 12986</strain>
    </source>
</reference>
<dbReference type="SUPFAM" id="SSF53067">
    <property type="entry name" value="Actin-like ATPase domain"/>
    <property type="match status" value="1"/>
</dbReference>
<dbReference type="AlphaFoldDB" id="A0A934VL22"/>
<dbReference type="Proteomes" id="UP000604083">
    <property type="component" value="Unassembled WGS sequence"/>
</dbReference>
<gene>
    <name evidence="2" type="ORF">JIN78_01760</name>
</gene>
<organism evidence="2 3">
    <name type="scientific">Roseibacillus ishigakijimensis</name>
    <dbReference type="NCBI Taxonomy" id="454146"/>
    <lineage>
        <taxon>Bacteria</taxon>
        <taxon>Pseudomonadati</taxon>
        <taxon>Verrucomicrobiota</taxon>
        <taxon>Verrucomicrobiia</taxon>
        <taxon>Verrucomicrobiales</taxon>
        <taxon>Verrucomicrobiaceae</taxon>
        <taxon>Roseibacillus</taxon>
    </lineage>
</organism>
<dbReference type="PANTHER" id="PTHR18964:SF149">
    <property type="entry name" value="BIFUNCTIONAL UDP-N-ACETYLGLUCOSAMINE 2-EPIMERASE_N-ACETYLMANNOSAMINE KINASE"/>
    <property type="match status" value="1"/>
</dbReference>
<dbReference type="EMBL" id="JAENIO010000003">
    <property type="protein sequence ID" value="MBK1832772.1"/>
    <property type="molecule type" value="Genomic_DNA"/>
</dbReference>
<dbReference type="RefSeq" id="WP_200390208.1">
    <property type="nucleotide sequence ID" value="NZ_JAENIO010000003.1"/>
</dbReference>
<comment type="caution">
    <text evidence="2">The sequence shown here is derived from an EMBL/GenBank/DDBJ whole genome shotgun (WGS) entry which is preliminary data.</text>
</comment>
<sequence>MQQAIGIDFGGTTVKIGVVQGSEILDKAPPIATQDYTSAPPLIDDIARTAEALRARFPGIAAVGAGMPGFVDFPTGRVHRLTNVEGWTNIFLKKELEDRLRLPATIDNDANAMAYAEWKLGAGRGFNHLVALTLGTGVGGGLVIDGKLARGANSVGSELGHVSINYKGRTGPYGNHGGLEEYIGNNEIVARARELYREAGHRLSLDDCSPKTLAESALEGDPVALRVWDGIAEKLACALTSTVFLLNPEAIIIGGGVSKAGDLLFLPLKEKLFSQIGEPFKENLQLLPAHFGNEAGMLGAANQALERL</sequence>
<evidence type="ECO:0000313" key="3">
    <source>
        <dbReference type="Proteomes" id="UP000604083"/>
    </source>
</evidence>
<evidence type="ECO:0000313" key="2">
    <source>
        <dbReference type="EMBL" id="MBK1832772.1"/>
    </source>
</evidence>
<dbReference type="InterPro" id="IPR043129">
    <property type="entry name" value="ATPase_NBD"/>
</dbReference>
<name>A0A934VL22_9BACT</name>
<protein>
    <submittedName>
        <fullName evidence="2">ROK family protein</fullName>
    </submittedName>
</protein>
<comment type="similarity">
    <text evidence="1">Belongs to the ROK (NagC/XylR) family.</text>
</comment>
<keyword evidence="3" id="KW-1185">Reference proteome</keyword>
<proteinExistence type="inferred from homology"/>
<accession>A0A934VL22</accession>
<dbReference type="Gene3D" id="3.30.420.40">
    <property type="match status" value="2"/>
</dbReference>